<feature type="compositionally biased region" description="Polar residues" evidence="1">
    <location>
        <begin position="99"/>
        <end position="109"/>
    </location>
</feature>
<sequence length="389" mass="41656">MNEVSGRTLAAMLACDERRARDLLAEIEEQRVALLECTFLEKETMHDSARFLRILQGLLQHEVLREAQLLHGSYQQALDRLLNQAAGCDWKLAEEGQPANASDEPQFSTWDDVMGRRRNPAGNSGSSASSSAAARGGPGRPVDMTYYRVLGVAADVEARDVRAAYRAAALREHPDVSAAPDAEQRFKELSVAYDVLSDATARALYDEVGAERMHTRAGAGAGAGNARAAWDEFKPFQREGKRSKARAAAAAAAAAGGDGKGGAAAGGGAREPAFGDVVEYPLRAVEVADLCDGRTAGVGLLVGRNCDRGDAAKLPPEQLDLCEIEPLRLEESGSNRWIKDDLGIPSIARLGELVVLPVAAFDRRFDVWTINAELSDGCGSPELPEEVML</sequence>
<dbReference type="GO" id="GO:0042026">
    <property type="term" value="P:protein refolding"/>
    <property type="evidence" value="ECO:0007669"/>
    <property type="project" value="TreeGrafter"/>
</dbReference>
<dbReference type="InterPro" id="IPR001623">
    <property type="entry name" value="DnaJ_domain"/>
</dbReference>
<accession>A0AAW1SII1</accession>
<dbReference type="CDD" id="cd06257">
    <property type="entry name" value="DnaJ"/>
    <property type="match status" value="1"/>
</dbReference>
<feature type="region of interest" description="Disordered" evidence="1">
    <location>
        <begin position="95"/>
        <end position="138"/>
    </location>
</feature>
<dbReference type="PROSITE" id="PS50076">
    <property type="entry name" value="DNAJ_2"/>
    <property type="match status" value="1"/>
</dbReference>
<protein>
    <recommendedName>
        <fullName evidence="2">J domain-containing protein</fullName>
    </recommendedName>
</protein>
<reference evidence="3 4" key="1">
    <citation type="journal article" date="2024" name="Nat. Commun.">
        <title>Phylogenomics reveals the evolutionary origins of lichenization in chlorophyte algae.</title>
        <authorList>
            <person name="Puginier C."/>
            <person name="Libourel C."/>
            <person name="Otte J."/>
            <person name="Skaloud P."/>
            <person name="Haon M."/>
            <person name="Grisel S."/>
            <person name="Petersen M."/>
            <person name="Berrin J.G."/>
            <person name="Delaux P.M."/>
            <person name="Dal Grande F."/>
            <person name="Keller J."/>
        </authorList>
    </citation>
    <scope>NUCLEOTIDE SEQUENCE [LARGE SCALE GENOMIC DNA]</scope>
    <source>
        <strain evidence="3 4">SAG 245.80</strain>
    </source>
</reference>
<evidence type="ECO:0000256" key="1">
    <source>
        <dbReference type="SAM" id="MobiDB-lite"/>
    </source>
</evidence>
<dbReference type="PANTHER" id="PTHR43096:SF58">
    <property type="entry name" value="CHAPERONE DNAJ-DOMAIN SUPERFAMILY PROTEIN"/>
    <property type="match status" value="1"/>
</dbReference>
<gene>
    <name evidence="3" type="ORF">WJX81_007397</name>
</gene>
<dbReference type="SMART" id="SM00271">
    <property type="entry name" value="DnaJ"/>
    <property type="match status" value="1"/>
</dbReference>
<dbReference type="InterPro" id="IPR018253">
    <property type="entry name" value="DnaJ_domain_CS"/>
</dbReference>
<dbReference type="PANTHER" id="PTHR43096">
    <property type="entry name" value="DNAJ HOMOLOG 1, MITOCHONDRIAL-RELATED"/>
    <property type="match status" value="1"/>
</dbReference>
<dbReference type="InterPro" id="IPR036869">
    <property type="entry name" value="J_dom_sf"/>
</dbReference>
<organism evidence="3 4">
    <name type="scientific">Elliptochloris bilobata</name>
    <dbReference type="NCBI Taxonomy" id="381761"/>
    <lineage>
        <taxon>Eukaryota</taxon>
        <taxon>Viridiplantae</taxon>
        <taxon>Chlorophyta</taxon>
        <taxon>core chlorophytes</taxon>
        <taxon>Trebouxiophyceae</taxon>
        <taxon>Trebouxiophyceae incertae sedis</taxon>
        <taxon>Elliptochloris clade</taxon>
        <taxon>Elliptochloris</taxon>
    </lineage>
</organism>
<proteinExistence type="predicted"/>
<dbReference type="PRINTS" id="PR00625">
    <property type="entry name" value="JDOMAIN"/>
</dbReference>
<dbReference type="EMBL" id="JALJOU010000003">
    <property type="protein sequence ID" value="KAK9845473.1"/>
    <property type="molecule type" value="Genomic_DNA"/>
</dbReference>
<keyword evidence="4" id="KW-1185">Reference proteome</keyword>
<name>A0AAW1SII1_9CHLO</name>
<dbReference type="AlphaFoldDB" id="A0AAW1SII1"/>
<evidence type="ECO:0000313" key="4">
    <source>
        <dbReference type="Proteomes" id="UP001445335"/>
    </source>
</evidence>
<dbReference type="GO" id="GO:0051082">
    <property type="term" value="F:unfolded protein binding"/>
    <property type="evidence" value="ECO:0007669"/>
    <property type="project" value="TreeGrafter"/>
</dbReference>
<feature type="compositionally biased region" description="Low complexity" evidence="1">
    <location>
        <begin position="120"/>
        <end position="135"/>
    </location>
</feature>
<dbReference type="Gene3D" id="1.10.287.110">
    <property type="entry name" value="DnaJ domain"/>
    <property type="match status" value="1"/>
</dbReference>
<feature type="domain" description="J" evidence="2">
    <location>
        <begin position="145"/>
        <end position="209"/>
    </location>
</feature>
<evidence type="ECO:0000313" key="3">
    <source>
        <dbReference type="EMBL" id="KAK9845473.1"/>
    </source>
</evidence>
<evidence type="ECO:0000259" key="2">
    <source>
        <dbReference type="PROSITE" id="PS50076"/>
    </source>
</evidence>
<dbReference type="SUPFAM" id="SSF46565">
    <property type="entry name" value="Chaperone J-domain"/>
    <property type="match status" value="1"/>
</dbReference>
<dbReference type="Pfam" id="PF00226">
    <property type="entry name" value="DnaJ"/>
    <property type="match status" value="1"/>
</dbReference>
<comment type="caution">
    <text evidence="3">The sequence shown here is derived from an EMBL/GenBank/DDBJ whole genome shotgun (WGS) entry which is preliminary data.</text>
</comment>
<dbReference type="GO" id="GO:0005737">
    <property type="term" value="C:cytoplasm"/>
    <property type="evidence" value="ECO:0007669"/>
    <property type="project" value="TreeGrafter"/>
</dbReference>
<dbReference type="PROSITE" id="PS00636">
    <property type="entry name" value="DNAJ_1"/>
    <property type="match status" value="1"/>
</dbReference>
<dbReference type="Proteomes" id="UP001445335">
    <property type="component" value="Unassembled WGS sequence"/>
</dbReference>